<protein>
    <recommendedName>
        <fullName evidence="6">Glutathione S-transferase</fullName>
    </recommendedName>
</protein>
<dbReference type="InterPro" id="IPR010987">
    <property type="entry name" value="Glutathione-S-Trfase_C-like"/>
</dbReference>
<dbReference type="Gene3D" id="1.20.1050.10">
    <property type="match status" value="1"/>
</dbReference>
<dbReference type="SUPFAM" id="SSF47616">
    <property type="entry name" value="GST C-terminal domain-like"/>
    <property type="match status" value="1"/>
</dbReference>
<dbReference type="Pfam" id="PF00043">
    <property type="entry name" value="GST_C"/>
    <property type="match status" value="1"/>
</dbReference>
<dbReference type="EMBL" id="PVWQ01000001">
    <property type="protein sequence ID" value="RDW94099.1"/>
    <property type="molecule type" value="Genomic_DNA"/>
</dbReference>
<dbReference type="SFLD" id="SFLDS00019">
    <property type="entry name" value="Glutathione_Transferase_(cytos"/>
    <property type="match status" value="1"/>
</dbReference>
<dbReference type="Gene3D" id="3.40.30.10">
    <property type="entry name" value="Glutaredoxin"/>
    <property type="match status" value="1"/>
</dbReference>
<dbReference type="STRING" id="1810919.A0A3D8T6E0"/>
<dbReference type="Pfam" id="PF13409">
    <property type="entry name" value="GST_N_2"/>
    <property type="match status" value="1"/>
</dbReference>
<feature type="domain" description="GST C-terminal" evidence="3">
    <location>
        <begin position="90"/>
        <end position="213"/>
    </location>
</feature>
<dbReference type="PANTHER" id="PTHR44051">
    <property type="entry name" value="GLUTATHIONE S-TRANSFERASE-RELATED"/>
    <property type="match status" value="1"/>
</dbReference>
<evidence type="ECO:0008006" key="6">
    <source>
        <dbReference type="Google" id="ProtNLM"/>
    </source>
</evidence>
<proteinExistence type="inferred from homology"/>
<comment type="similarity">
    <text evidence="1">Belongs to the GST superfamily.</text>
</comment>
<evidence type="ECO:0000313" key="5">
    <source>
        <dbReference type="Proteomes" id="UP000256690"/>
    </source>
</evidence>
<dbReference type="PROSITE" id="PS50405">
    <property type="entry name" value="GST_CTER"/>
    <property type="match status" value="1"/>
</dbReference>
<dbReference type="PANTHER" id="PTHR44051:SF9">
    <property type="entry name" value="GLUTATHIONE S-TRANSFERASE 1"/>
    <property type="match status" value="1"/>
</dbReference>
<dbReference type="Proteomes" id="UP000256690">
    <property type="component" value="Unassembled WGS sequence"/>
</dbReference>
<organism evidence="4 5">
    <name type="scientific">Aspergillus mulundensis</name>
    <dbReference type="NCBI Taxonomy" id="1810919"/>
    <lineage>
        <taxon>Eukaryota</taxon>
        <taxon>Fungi</taxon>
        <taxon>Dikarya</taxon>
        <taxon>Ascomycota</taxon>
        <taxon>Pezizomycotina</taxon>
        <taxon>Eurotiomycetes</taxon>
        <taxon>Eurotiomycetidae</taxon>
        <taxon>Eurotiales</taxon>
        <taxon>Aspergillaceae</taxon>
        <taxon>Aspergillus</taxon>
        <taxon>Aspergillus subgen. Nidulantes</taxon>
    </lineage>
</organism>
<name>A0A3D8T6E0_9EURO</name>
<feature type="domain" description="GST N-terminal" evidence="2">
    <location>
        <begin position="1"/>
        <end position="84"/>
    </location>
</feature>
<dbReference type="InterPro" id="IPR040079">
    <property type="entry name" value="Glutathione_S-Trfase"/>
</dbReference>
<sequence length="225" mass="25354">MPLTVHHLRVSQSERIVWLCEELGLTYTLKCYDRSPLLAPPEFKAIHPQGSAPTIQDTDGDRDITLAESGACIEWICRKHAGGKLLLGPDHPAYAEFLYWFHWSNGTLVPAAGRLMMAKFAGLDDSNQMVAFTKTRLNHGLKCLDDRLRDNTWLAGEEFTAADIMMGFPLTTMRYFGPFSLEGFPNLIKYIARFAEREAYQRAMKKGDPDMELVLGAAPPKKTFI</sequence>
<dbReference type="InterPro" id="IPR036249">
    <property type="entry name" value="Thioredoxin-like_sf"/>
</dbReference>
<dbReference type="SFLD" id="SFLDG00358">
    <property type="entry name" value="Main_(cytGST)"/>
    <property type="match status" value="1"/>
</dbReference>
<dbReference type="AlphaFoldDB" id="A0A3D8T6E0"/>
<dbReference type="InterPro" id="IPR036282">
    <property type="entry name" value="Glutathione-S-Trfase_C_sf"/>
</dbReference>
<gene>
    <name evidence="4" type="ORF">DSM5745_01421</name>
</gene>
<keyword evidence="5" id="KW-1185">Reference proteome</keyword>
<dbReference type="OrthoDB" id="2309723at2759"/>
<evidence type="ECO:0000256" key="1">
    <source>
        <dbReference type="ARBA" id="ARBA00007409"/>
    </source>
</evidence>
<dbReference type="InterPro" id="IPR004045">
    <property type="entry name" value="Glutathione_S-Trfase_N"/>
</dbReference>
<evidence type="ECO:0000259" key="3">
    <source>
        <dbReference type="PROSITE" id="PS50405"/>
    </source>
</evidence>
<dbReference type="RefSeq" id="XP_026609282.1">
    <property type="nucleotide sequence ID" value="XM_026743437.1"/>
</dbReference>
<accession>A0A3D8T6E0</accession>
<evidence type="ECO:0000313" key="4">
    <source>
        <dbReference type="EMBL" id="RDW94099.1"/>
    </source>
</evidence>
<dbReference type="PROSITE" id="PS50404">
    <property type="entry name" value="GST_NTER"/>
    <property type="match status" value="1"/>
</dbReference>
<reference evidence="4 5" key="1">
    <citation type="journal article" date="2018" name="IMA Fungus">
        <title>IMA Genome-F 9: Draft genome sequence of Annulohypoxylon stygium, Aspergillus mulundensis, Berkeleyomyces basicola (syn. Thielaviopsis basicola), Ceratocystis smalleyi, two Cercospora beticola strains, Coleophoma cylindrospora, Fusarium fracticaudum, Phialophora cf. hyalina, and Morchella septimelata.</title>
        <authorList>
            <person name="Wingfield B.D."/>
            <person name="Bills G.F."/>
            <person name="Dong Y."/>
            <person name="Huang W."/>
            <person name="Nel W.J."/>
            <person name="Swalarsk-Parry B.S."/>
            <person name="Vaghefi N."/>
            <person name="Wilken P.M."/>
            <person name="An Z."/>
            <person name="de Beer Z.W."/>
            <person name="De Vos L."/>
            <person name="Chen L."/>
            <person name="Duong T.A."/>
            <person name="Gao Y."/>
            <person name="Hammerbacher A."/>
            <person name="Kikkert J.R."/>
            <person name="Li Y."/>
            <person name="Li H."/>
            <person name="Li K."/>
            <person name="Li Q."/>
            <person name="Liu X."/>
            <person name="Ma X."/>
            <person name="Naidoo K."/>
            <person name="Pethybridge S.J."/>
            <person name="Sun J."/>
            <person name="Steenkamp E.T."/>
            <person name="van der Nest M.A."/>
            <person name="van Wyk S."/>
            <person name="Wingfield M.J."/>
            <person name="Xiong C."/>
            <person name="Yue Q."/>
            <person name="Zhang X."/>
        </authorList>
    </citation>
    <scope>NUCLEOTIDE SEQUENCE [LARGE SCALE GENOMIC DNA]</scope>
    <source>
        <strain evidence="4 5">DSM 5745</strain>
    </source>
</reference>
<comment type="caution">
    <text evidence="4">The sequence shown here is derived from an EMBL/GenBank/DDBJ whole genome shotgun (WGS) entry which is preliminary data.</text>
</comment>
<dbReference type="InterPro" id="IPR004046">
    <property type="entry name" value="GST_C"/>
</dbReference>
<dbReference type="GeneID" id="38111791"/>
<dbReference type="SUPFAM" id="SSF52833">
    <property type="entry name" value="Thioredoxin-like"/>
    <property type="match status" value="1"/>
</dbReference>
<dbReference type="SFLD" id="SFLDG01150">
    <property type="entry name" value="Main.1:_Beta-like"/>
    <property type="match status" value="1"/>
</dbReference>
<evidence type="ECO:0000259" key="2">
    <source>
        <dbReference type="PROSITE" id="PS50404"/>
    </source>
</evidence>
<dbReference type="CDD" id="cd03046">
    <property type="entry name" value="GST_N_GTT1_like"/>
    <property type="match status" value="1"/>
</dbReference>